<evidence type="ECO:0000313" key="2">
    <source>
        <dbReference type="Proteomes" id="UP001590950"/>
    </source>
</evidence>
<dbReference type="EMBL" id="JBEFKJ010000015">
    <property type="protein sequence ID" value="KAL2042038.1"/>
    <property type="molecule type" value="Genomic_DNA"/>
</dbReference>
<proteinExistence type="predicted"/>
<keyword evidence="2" id="KW-1185">Reference proteome</keyword>
<gene>
    <name evidence="1" type="ORF">N7G274_005226</name>
</gene>
<evidence type="ECO:0000313" key="1">
    <source>
        <dbReference type="EMBL" id="KAL2042038.1"/>
    </source>
</evidence>
<sequence>MNSASQSVLTKQCLSNKYQRIFDLEDFVYLRKFEAISGIPTEYHKIMITGANPVQVCRPSPNGFRAGRDGNIKSKGPHSSNVARYQFRNAVDHQPRVSQASL</sequence>
<dbReference type="Proteomes" id="UP001590950">
    <property type="component" value="Unassembled WGS sequence"/>
</dbReference>
<organism evidence="1 2">
    <name type="scientific">Stereocaulon virgatum</name>
    <dbReference type="NCBI Taxonomy" id="373712"/>
    <lineage>
        <taxon>Eukaryota</taxon>
        <taxon>Fungi</taxon>
        <taxon>Dikarya</taxon>
        <taxon>Ascomycota</taxon>
        <taxon>Pezizomycotina</taxon>
        <taxon>Lecanoromycetes</taxon>
        <taxon>OSLEUM clade</taxon>
        <taxon>Lecanoromycetidae</taxon>
        <taxon>Lecanorales</taxon>
        <taxon>Lecanorineae</taxon>
        <taxon>Stereocaulaceae</taxon>
        <taxon>Stereocaulon</taxon>
    </lineage>
</organism>
<accession>A0ABR4AF71</accession>
<name>A0ABR4AF71_9LECA</name>
<protein>
    <submittedName>
        <fullName evidence="1">Uncharacterized protein</fullName>
    </submittedName>
</protein>
<comment type="caution">
    <text evidence="1">The sequence shown here is derived from an EMBL/GenBank/DDBJ whole genome shotgun (WGS) entry which is preliminary data.</text>
</comment>
<reference evidence="1 2" key="1">
    <citation type="submission" date="2024-09" db="EMBL/GenBank/DDBJ databases">
        <title>Rethinking Asexuality: The Enigmatic Case of Functional Sexual Genes in Lepraria (Stereocaulaceae).</title>
        <authorList>
            <person name="Doellman M."/>
            <person name="Sun Y."/>
            <person name="Barcenas-Pena A."/>
            <person name="Lumbsch H.T."/>
            <person name="Grewe F."/>
        </authorList>
    </citation>
    <scope>NUCLEOTIDE SEQUENCE [LARGE SCALE GENOMIC DNA]</scope>
    <source>
        <strain evidence="1 2">Mercado 3170</strain>
    </source>
</reference>